<dbReference type="InterPro" id="IPR000352">
    <property type="entry name" value="Pep_chain_release_fac_I"/>
</dbReference>
<evidence type="ECO:0000256" key="1">
    <source>
        <dbReference type="ARBA" id="ARBA00010835"/>
    </source>
</evidence>
<dbReference type="InterPro" id="IPR050057">
    <property type="entry name" value="Prokaryotic/Mito_RF"/>
</dbReference>
<dbReference type="AlphaFoldDB" id="A0AA38HGS5"/>
<reference evidence="6" key="1">
    <citation type="journal article" date="2023" name="G3 (Bethesda)">
        <title>Whole genome assemblies of Zophobas morio and Tenebrio molitor.</title>
        <authorList>
            <person name="Kaur S."/>
            <person name="Stinson S.A."/>
            <person name="diCenzo G.C."/>
        </authorList>
    </citation>
    <scope>NUCLEOTIDE SEQUENCE</scope>
    <source>
        <strain evidence="6">QUZm001</strain>
    </source>
</reference>
<dbReference type="InterPro" id="IPR045853">
    <property type="entry name" value="Pep_chain_release_fac_I_sf"/>
</dbReference>
<name>A0AA38HGS5_9CUCU</name>
<dbReference type="Pfam" id="PF03462">
    <property type="entry name" value="PCRF"/>
    <property type="match status" value="1"/>
</dbReference>
<comment type="similarity">
    <text evidence="1">Belongs to the prokaryotic/mitochondrial release factor family.</text>
</comment>
<evidence type="ECO:0000256" key="3">
    <source>
        <dbReference type="ARBA" id="ARBA00022917"/>
    </source>
</evidence>
<dbReference type="InterPro" id="IPR005139">
    <property type="entry name" value="PCRF"/>
</dbReference>
<organism evidence="6 7">
    <name type="scientific">Zophobas morio</name>
    <dbReference type="NCBI Taxonomy" id="2755281"/>
    <lineage>
        <taxon>Eukaryota</taxon>
        <taxon>Metazoa</taxon>
        <taxon>Ecdysozoa</taxon>
        <taxon>Arthropoda</taxon>
        <taxon>Hexapoda</taxon>
        <taxon>Insecta</taxon>
        <taxon>Pterygota</taxon>
        <taxon>Neoptera</taxon>
        <taxon>Endopterygota</taxon>
        <taxon>Coleoptera</taxon>
        <taxon>Polyphaga</taxon>
        <taxon>Cucujiformia</taxon>
        <taxon>Tenebrionidae</taxon>
        <taxon>Zophobas</taxon>
    </lineage>
</organism>
<accession>A0AA38HGS5</accession>
<dbReference type="GO" id="GO:0005739">
    <property type="term" value="C:mitochondrion"/>
    <property type="evidence" value="ECO:0007669"/>
    <property type="project" value="GOC"/>
</dbReference>
<evidence type="ECO:0000256" key="4">
    <source>
        <dbReference type="SAM" id="MobiDB-lite"/>
    </source>
</evidence>
<evidence type="ECO:0000259" key="5">
    <source>
        <dbReference type="PROSITE" id="PS00745"/>
    </source>
</evidence>
<dbReference type="PROSITE" id="PS00745">
    <property type="entry name" value="RF_PROK_I"/>
    <property type="match status" value="1"/>
</dbReference>
<dbReference type="PANTHER" id="PTHR43804">
    <property type="entry name" value="LD18447P"/>
    <property type="match status" value="1"/>
</dbReference>
<dbReference type="EMBL" id="JALNTZ010003886">
    <property type="protein sequence ID" value="KAJ3615805.1"/>
    <property type="molecule type" value="Genomic_DNA"/>
</dbReference>
<dbReference type="GO" id="GO:0070126">
    <property type="term" value="P:mitochondrial translational termination"/>
    <property type="evidence" value="ECO:0007669"/>
    <property type="project" value="UniProtKB-ARBA"/>
</dbReference>
<keyword evidence="7" id="KW-1185">Reference proteome</keyword>
<feature type="region of interest" description="Disordered" evidence="4">
    <location>
        <begin position="1"/>
        <end position="24"/>
    </location>
</feature>
<keyword evidence="3" id="KW-0648">Protein biosynthesis</keyword>
<keyword evidence="2" id="KW-0488">Methylation</keyword>
<dbReference type="SUPFAM" id="SSF75620">
    <property type="entry name" value="Release factor"/>
    <property type="match status" value="1"/>
</dbReference>
<feature type="compositionally biased region" description="Basic and acidic residues" evidence="4">
    <location>
        <begin position="111"/>
        <end position="120"/>
    </location>
</feature>
<gene>
    <name evidence="6" type="ORF">Zmor_012278</name>
</gene>
<dbReference type="Proteomes" id="UP001168821">
    <property type="component" value="Unassembled WGS sequence"/>
</dbReference>
<evidence type="ECO:0000313" key="6">
    <source>
        <dbReference type="EMBL" id="KAJ3615805.1"/>
    </source>
</evidence>
<evidence type="ECO:0000313" key="7">
    <source>
        <dbReference type="Proteomes" id="UP001168821"/>
    </source>
</evidence>
<feature type="domain" description="Prokaryotic-type class I peptide chain release factors" evidence="5">
    <location>
        <begin position="53"/>
        <end position="69"/>
    </location>
</feature>
<comment type="caution">
    <text evidence="6">The sequence shown here is derived from an EMBL/GenBank/DDBJ whole genome shotgun (WGS) entry which is preliminary data.</text>
</comment>
<dbReference type="Gene3D" id="3.30.70.1660">
    <property type="match status" value="1"/>
</dbReference>
<evidence type="ECO:0000256" key="2">
    <source>
        <dbReference type="ARBA" id="ARBA00022481"/>
    </source>
</evidence>
<dbReference type="GO" id="GO:0016149">
    <property type="term" value="F:translation release factor activity, codon specific"/>
    <property type="evidence" value="ECO:0007669"/>
    <property type="project" value="UniProtKB-ARBA"/>
</dbReference>
<feature type="region of interest" description="Disordered" evidence="4">
    <location>
        <begin position="111"/>
        <end position="132"/>
    </location>
</feature>
<proteinExistence type="inferred from homology"/>
<sequence length="184" mass="20678">MKFESGAHRVQRVPKTESKGRIQTSTATVAVLPELSDVEVEIKQSDLRIDTYRSSGSGGQHVNTTDSAVRITHIPTGVVAASQDGRSQHDNKDIAMTMLRAKIYQAELEKQQSEAHDLRKSAVGSGDRSEKIRTYNYPQNRLTDHRINLTLQKLDQVMEGNLDEIITSLLNNEQKEKMEQYIEG</sequence>
<protein>
    <recommendedName>
        <fullName evidence="5">Prokaryotic-type class I peptide chain release factors domain-containing protein</fullName>
    </recommendedName>
</protein>
<dbReference type="FunFam" id="3.30.70.1660:FF:000004">
    <property type="entry name" value="Peptide chain release factor 1"/>
    <property type="match status" value="1"/>
</dbReference>
<dbReference type="PANTHER" id="PTHR43804:SF7">
    <property type="entry name" value="LD18447P"/>
    <property type="match status" value="1"/>
</dbReference>
<dbReference type="Gene3D" id="3.30.160.20">
    <property type="match status" value="1"/>
</dbReference>
<dbReference type="FunFam" id="3.30.160.20:FF:000004">
    <property type="entry name" value="Peptide chain release factor 1"/>
    <property type="match status" value="1"/>
</dbReference>
<dbReference type="Pfam" id="PF00472">
    <property type="entry name" value="RF-1"/>
    <property type="match status" value="1"/>
</dbReference>